<feature type="domain" description="Formyl transferase C-terminal" evidence="2">
    <location>
        <begin position="161"/>
        <end position="204"/>
    </location>
</feature>
<proteinExistence type="predicted"/>
<evidence type="ECO:0000313" key="3">
    <source>
        <dbReference type="EMBL" id="KKU61486.1"/>
    </source>
</evidence>
<dbReference type="SUPFAM" id="SSF50486">
    <property type="entry name" value="FMT C-terminal domain-like"/>
    <property type="match status" value="1"/>
</dbReference>
<dbReference type="GO" id="GO:0005829">
    <property type="term" value="C:cytosol"/>
    <property type="evidence" value="ECO:0007669"/>
    <property type="project" value="TreeGrafter"/>
</dbReference>
<organism evidence="3 4">
    <name type="scientific">Candidatus Beckwithbacteria bacterium GW2011_GWB1_47_15</name>
    <dbReference type="NCBI Taxonomy" id="1618371"/>
    <lineage>
        <taxon>Bacteria</taxon>
        <taxon>Candidatus Beckwithiibacteriota</taxon>
    </lineage>
</organism>
<gene>
    <name evidence="3" type="ORF">UX85_C0003G0145</name>
</gene>
<accession>A0A0G1RWI6</accession>
<dbReference type="Pfam" id="PF02911">
    <property type="entry name" value="Formyl_trans_C"/>
    <property type="match status" value="1"/>
</dbReference>
<dbReference type="PANTHER" id="PTHR11138">
    <property type="entry name" value="METHIONYL-TRNA FORMYLTRANSFERASE"/>
    <property type="match status" value="1"/>
</dbReference>
<protein>
    <submittedName>
        <fullName evidence="3">Methionyl-tRNA formyltransferase</fullName>
    </submittedName>
</protein>
<keyword evidence="3" id="KW-0808">Transferase</keyword>
<evidence type="ECO:0000259" key="1">
    <source>
        <dbReference type="Pfam" id="PF00551"/>
    </source>
</evidence>
<dbReference type="InterPro" id="IPR002376">
    <property type="entry name" value="Formyl_transf_N"/>
</dbReference>
<sequence>MKPNLLFFGSSENSQIVKSALEKAGYRLVDNLKSAQLIVVADYGQKISQETLEKIKFGGLNLHPSLLPAYRGATPAPYQILNGAKESGISIIKMVEEFDQGPIVAQKPVKILLQDTVKSLLRRCFTEGAKLLISTLPDYIEGKITSRPQPKDSPTPYCHKFTKKDGFVSWEEFKHGVDDKKIRAFYPWPGVWTTMPNGKILKLLPKNMVQLEGKNPISLKQFKNGYSHLLK</sequence>
<dbReference type="EMBL" id="LCNT01000003">
    <property type="protein sequence ID" value="KKU61486.1"/>
    <property type="molecule type" value="Genomic_DNA"/>
</dbReference>
<dbReference type="InterPro" id="IPR005793">
    <property type="entry name" value="Formyl_trans_C"/>
</dbReference>
<dbReference type="Pfam" id="PF00551">
    <property type="entry name" value="Formyl_trans_N"/>
    <property type="match status" value="1"/>
</dbReference>
<evidence type="ECO:0000313" key="4">
    <source>
        <dbReference type="Proteomes" id="UP000033860"/>
    </source>
</evidence>
<dbReference type="InterPro" id="IPR036477">
    <property type="entry name" value="Formyl_transf_N_sf"/>
</dbReference>
<dbReference type="GO" id="GO:0004479">
    <property type="term" value="F:methionyl-tRNA formyltransferase activity"/>
    <property type="evidence" value="ECO:0007669"/>
    <property type="project" value="TreeGrafter"/>
</dbReference>
<dbReference type="Gene3D" id="3.40.50.12230">
    <property type="match status" value="1"/>
</dbReference>
<dbReference type="SUPFAM" id="SSF53328">
    <property type="entry name" value="Formyltransferase"/>
    <property type="match status" value="1"/>
</dbReference>
<reference evidence="3 4" key="1">
    <citation type="journal article" date="2015" name="Nature">
        <title>rRNA introns, odd ribosomes, and small enigmatic genomes across a large radiation of phyla.</title>
        <authorList>
            <person name="Brown C.T."/>
            <person name="Hug L.A."/>
            <person name="Thomas B.C."/>
            <person name="Sharon I."/>
            <person name="Castelle C.J."/>
            <person name="Singh A."/>
            <person name="Wilkins M.J."/>
            <person name="Williams K.H."/>
            <person name="Banfield J.F."/>
        </authorList>
    </citation>
    <scope>NUCLEOTIDE SEQUENCE [LARGE SCALE GENOMIC DNA]</scope>
</reference>
<name>A0A0G1RWI6_9BACT</name>
<feature type="domain" description="Formyl transferase N-terminal" evidence="1">
    <location>
        <begin position="34"/>
        <end position="135"/>
    </location>
</feature>
<dbReference type="InterPro" id="IPR011034">
    <property type="entry name" value="Formyl_transferase-like_C_sf"/>
</dbReference>
<evidence type="ECO:0000259" key="2">
    <source>
        <dbReference type="Pfam" id="PF02911"/>
    </source>
</evidence>
<comment type="caution">
    <text evidence="3">The sequence shown here is derived from an EMBL/GenBank/DDBJ whole genome shotgun (WGS) entry which is preliminary data.</text>
</comment>
<dbReference type="PANTHER" id="PTHR11138:SF5">
    <property type="entry name" value="METHIONYL-TRNA FORMYLTRANSFERASE, MITOCHONDRIAL"/>
    <property type="match status" value="1"/>
</dbReference>
<dbReference type="AlphaFoldDB" id="A0A0G1RWI6"/>
<dbReference type="Proteomes" id="UP000033860">
    <property type="component" value="Unassembled WGS sequence"/>
</dbReference>